<name>A0A2B7X0P5_9EURO</name>
<comment type="similarity">
    <text evidence="1">Belongs to the short-chain dehydrogenases/reductases (SDR) family.</text>
</comment>
<dbReference type="AlphaFoldDB" id="A0A2B7X0P5"/>
<evidence type="ECO:0008006" key="5">
    <source>
        <dbReference type="Google" id="ProtNLM"/>
    </source>
</evidence>
<dbReference type="EMBL" id="PDNC01000032">
    <property type="protein sequence ID" value="PGH05184.1"/>
    <property type="molecule type" value="Genomic_DNA"/>
</dbReference>
<dbReference type="InterPro" id="IPR051468">
    <property type="entry name" value="Fungal_SecMetab_SDRs"/>
</dbReference>
<dbReference type="SUPFAM" id="SSF51735">
    <property type="entry name" value="NAD(P)-binding Rossmann-fold domains"/>
    <property type="match status" value="1"/>
</dbReference>
<feature type="region of interest" description="Disordered" evidence="2">
    <location>
        <begin position="390"/>
        <end position="421"/>
    </location>
</feature>
<organism evidence="3 4">
    <name type="scientific">Blastomyces parvus</name>
    <dbReference type="NCBI Taxonomy" id="2060905"/>
    <lineage>
        <taxon>Eukaryota</taxon>
        <taxon>Fungi</taxon>
        <taxon>Dikarya</taxon>
        <taxon>Ascomycota</taxon>
        <taxon>Pezizomycotina</taxon>
        <taxon>Eurotiomycetes</taxon>
        <taxon>Eurotiomycetidae</taxon>
        <taxon>Onygenales</taxon>
        <taxon>Ajellomycetaceae</taxon>
        <taxon>Blastomyces</taxon>
    </lineage>
</organism>
<feature type="compositionally biased region" description="Polar residues" evidence="2">
    <location>
        <begin position="464"/>
        <end position="487"/>
    </location>
</feature>
<evidence type="ECO:0000256" key="1">
    <source>
        <dbReference type="ARBA" id="ARBA00006484"/>
    </source>
</evidence>
<dbReference type="GO" id="GO:0016491">
    <property type="term" value="F:oxidoreductase activity"/>
    <property type="evidence" value="ECO:0007669"/>
    <property type="project" value="TreeGrafter"/>
</dbReference>
<feature type="region of interest" description="Disordered" evidence="2">
    <location>
        <begin position="462"/>
        <end position="492"/>
    </location>
</feature>
<dbReference type="PANTHER" id="PTHR43544:SF2">
    <property type="entry name" value="OXIDOREDUCTASE"/>
    <property type="match status" value="1"/>
</dbReference>
<protein>
    <recommendedName>
        <fullName evidence="5">Oxidoreductase</fullName>
    </recommendedName>
</protein>
<feature type="compositionally biased region" description="Basic and acidic residues" evidence="2">
    <location>
        <begin position="390"/>
        <end position="411"/>
    </location>
</feature>
<reference evidence="3 4" key="1">
    <citation type="submission" date="2017-10" db="EMBL/GenBank/DDBJ databases">
        <title>Comparative genomics in systemic dimorphic fungi from Ajellomycetaceae.</title>
        <authorList>
            <person name="Munoz J.F."/>
            <person name="Mcewen J.G."/>
            <person name="Clay O.K."/>
            <person name="Cuomo C.A."/>
        </authorList>
    </citation>
    <scope>NUCLEOTIDE SEQUENCE [LARGE SCALE GENOMIC DNA]</scope>
    <source>
        <strain evidence="3 4">UAMH130</strain>
    </source>
</reference>
<comment type="caution">
    <text evidence="3">The sequence shown here is derived from an EMBL/GenBank/DDBJ whole genome shotgun (WGS) entry which is preliminary data.</text>
</comment>
<sequence>MLNSAAECHRFLESQNAAAIAAHIRRDKALCKSNGLPSILAWYLPSAASRLGNEISIHLYPDDGLHDEGFKDIRRLRYESTIQSLQAYLSRMAQDGFTLAGDSPLKASAVIPTTREFEATLKVLDYLQDQSSMTTLTSSSPLADVISAVESQLSLDPKLRSECRTISQTSSPQWRSVKNRKCYICHFRLVENHRLYPSLCRPCGNFNLAGSQASLPENLNLTGMTALVTGGRINLGYHTVLRLLRCGARVIASTRYPRDAETRYYKEPDFDTWAHRLKVVGADFRSAKDAFRLVQVVQAVLSQWKDGSNDHQFEGLNILINNAAQTLTDPLKSESRAVNKEEALRTQATNGRLLIDNDKGYEARVRGGMGLSWSARLEGHSQFLLEGAPGEEKHATEAAEHPPQKGLRGDIVEEEDGGKSSWTQTLQEIPYEDMISAHSVNAFVPLILCRELLPLMSIGRKTPLKSSTEAPDTTPERNNGARSSPTTRRPCGYMINVSSREGLFEKTPKQSHKMGKHVHTNMSKAAINMITETEAAPLWIKHRIAMNTVDPGYMSAAPEFRKEDGCPIGFEDGAARVLWPIAVGIKDEAPVWGRFLKHFGEVNMQIGLGRGIS</sequence>
<evidence type="ECO:0000313" key="3">
    <source>
        <dbReference type="EMBL" id="PGH05184.1"/>
    </source>
</evidence>
<evidence type="ECO:0000256" key="2">
    <source>
        <dbReference type="SAM" id="MobiDB-lite"/>
    </source>
</evidence>
<accession>A0A2B7X0P5</accession>
<dbReference type="InterPro" id="IPR036291">
    <property type="entry name" value="NAD(P)-bd_dom_sf"/>
</dbReference>
<dbReference type="Gene3D" id="3.40.50.720">
    <property type="entry name" value="NAD(P)-binding Rossmann-like Domain"/>
    <property type="match status" value="2"/>
</dbReference>
<gene>
    <name evidence="3" type="ORF">GX51_03083</name>
</gene>
<dbReference type="GO" id="GO:0005737">
    <property type="term" value="C:cytoplasm"/>
    <property type="evidence" value="ECO:0007669"/>
    <property type="project" value="TreeGrafter"/>
</dbReference>
<proteinExistence type="inferred from homology"/>
<keyword evidence="4" id="KW-1185">Reference proteome</keyword>
<dbReference type="PANTHER" id="PTHR43544">
    <property type="entry name" value="SHORT-CHAIN DEHYDROGENASE/REDUCTASE"/>
    <property type="match status" value="1"/>
</dbReference>
<dbReference type="OrthoDB" id="191139at2759"/>
<dbReference type="STRING" id="2060905.A0A2B7X0P5"/>
<dbReference type="Proteomes" id="UP000224080">
    <property type="component" value="Unassembled WGS sequence"/>
</dbReference>
<evidence type="ECO:0000313" key="4">
    <source>
        <dbReference type="Proteomes" id="UP000224080"/>
    </source>
</evidence>